<dbReference type="InterPro" id="IPR012338">
    <property type="entry name" value="Beta-lactam/transpept-like"/>
</dbReference>
<comment type="caution">
    <text evidence="17">The sequence shown here is derived from an EMBL/GenBank/DDBJ whole genome shotgun (WGS) entry which is preliminary data.</text>
</comment>
<sequence>MDSGANLALFEKDADAQFVPASMSKLMTLAVVFRQLKEGRIKLDDTFVVSENAWRTGGAPSGTAAMFAPLGDPITVNDLIQGVTVQSGNDACIILAEGIGGTEAGFVKMMNDYAKELGLTQSTFANSNGLPAEGHMMSARDLATLAKHLIDTYPEYYHYFGQKEFRYRDKFTFRNRNPLVWADIGVDGLKTGYLKESGYGLVASAVRGDQRLILVVSGLESKNDRQSEARRLLEWGFKSFKPFRLFGADEKVSDALVWGGEKHYVPLVGDGEIDLILPVTSTGAVSASILYDGPLKAPIRKGDQVATLRVSAAESTATNEIPLYAGEDIGQSNFAMRGIDSLLVLAFGWLL</sequence>
<dbReference type="GO" id="GO:0009252">
    <property type="term" value="P:peptidoglycan biosynthetic process"/>
    <property type="evidence" value="ECO:0007669"/>
    <property type="project" value="UniProtKB-UniPathway"/>
</dbReference>
<dbReference type="GO" id="GO:0006508">
    <property type="term" value="P:proteolysis"/>
    <property type="evidence" value="ECO:0007669"/>
    <property type="project" value="UniProtKB-KW"/>
</dbReference>
<dbReference type="GO" id="GO:0009002">
    <property type="term" value="F:serine-type D-Ala-D-Ala carboxypeptidase activity"/>
    <property type="evidence" value="ECO:0007669"/>
    <property type="project" value="UniProtKB-EC"/>
</dbReference>
<evidence type="ECO:0000256" key="10">
    <source>
        <dbReference type="ARBA" id="ARBA00022984"/>
    </source>
</evidence>
<organism evidence="17 18">
    <name type="scientific">Methyloceanibacter superfactus</name>
    <dbReference type="NCBI Taxonomy" id="1774969"/>
    <lineage>
        <taxon>Bacteria</taxon>
        <taxon>Pseudomonadati</taxon>
        <taxon>Pseudomonadota</taxon>
        <taxon>Alphaproteobacteria</taxon>
        <taxon>Hyphomicrobiales</taxon>
        <taxon>Hyphomicrobiaceae</taxon>
        <taxon>Methyloceanibacter</taxon>
    </lineage>
</organism>
<feature type="active site" description="Proton acceptor" evidence="13">
    <location>
        <position position="25"/>
    </location>
</feature>
<dbReference type="SMART" id="SM00936">
    <property type="entry name" value="PBP5_C"/>
    <property type="match status" value="1"/>
</dbReference>
<feature type="active site" evidence="13">
    <location>
        <position position="87"/>
    </location>
</feature>
<evidence type="ECO:0000256" key="1">
    <source>
        <dbReference type="ARBA" id="ARBA00003217"/>
    </source>
</evidence>
<keyword evidence="8" id="KW-0378">Hydrolase</keyword>
<dbReference type="InterPro" id="IPR037167">
    <property type="entry name" value="Peptidase_S11_C_sf"/>
</dbReference>
<name>A0A1E3VS91_9HYPH</name>
<evidence type="ECO:0000313" key="17">
    <source>
        <dbReference type="EMBL" id="ODR96398.1"/>
    </source>
</evidence>
<evidence type="ECO:0000256" key="3">
    <source>
        <dbReference type="ARBA" id="ARBA00007164"/>
    </source>
</evidence>
<comment type="function">
    <text evidence="1">Removes C-terminal D-alanyl residues from sugar-peptide cell wall precursors.</text>
</comment>
<comment type="similarity">
    <text evidence="3 15">Belongs to the peptidase S11 family.</text>
</comment>
<accession>A0A1E3VS91</accession>
<dbReference type="AlphaFoldDB" id="A0A1E3VS91"/>
<evidence type="ECO:0000256" key="13">
    <source>
        <dbReference type="PIRSR" id="PIRSR618044-1"/>
    </source>
</evidence>
<feature type="domain" description="Peptidase S11 D-Ala-D-Ala carboxypeptidase A C-terminal" evidence="16">
    <location>
        <begin position="240"/>
        <end position="331"/>
    </location>
</feature>
<evidence type="ECO:0000256" key="4">
    <source>
        <dbReference type="ARBA" id="ARBA00012448"/>
    </source>
</evidence>
<keyword evidence="10" id="KW-0573">Peptidoglycan synthesis</keyword>
<keyword evidence="18" id="KW-1185">Reference proteome</keyword>
<comment type="pathway">
    <text evidence="2">Cell wall biogenesis; peptidoglycan biosynthesis.</text>
</comment>
<dbReference type="PRINTS" id="PR00725">
    <property type="entry name" value="DADACBPTASE1"/>
</dbReference>
<evidence type="ECO:0000256" key="9">
    <source>
        <dbReference type="ARBA" id="ARBA00022960"/>
    </source>
</evidence>
<keyword evidence="6" id="KW-0645">Protease</keyword>
<evidence type="ECO:0000256" key="15">
    <source>
        <dbReference type="RuleBase" id="RU004016"/>
    </source>
</evidence>
<dbReference type="InterPro" id="IPR012907">
    <property type="entry name" value="Peptidase_S11_C"/>
</dbReference>
<dbReference type="EMBL" id="LPWF01000029">
    <property type="protein sequence ID" value="ODR96398.1"/>
    <property type="molecule type" value="Genomic_DNA"/>
</dbReference>
<dbReference type="PANTHER" id="PTHR21581">
    <property type="entry name" value="D-ALANYL-D-ALANINE CARBOXYPEPTIDASE"/>
    <property type="match status" value="1"/>
</dbReference>
<dbReference type="PANTHER" id="PTHR21581:SF6">
    <property type="entry name" value="TRAFFICKING PROTEIN PARTICLE COMPLEX SUBUNIT 12"/>
    <property type="match status" value="1"/>
</dbReference>
<evidence type="ECO:0000256" key="7">
    <source>
        <dbReference type="ARBA" id="ARBA00022729"/>
    </source>
</evidence>
<dbReference type="SUPFAM" id="SSF69189">
    <property type="entry name" value="Penicillin-binding protein associated domain"/>
    <property type="match status" value="1"/>
</dbReference>
<proteinExistence type="inferred from homology"/>
<evidence type="ECO:0000256" key="6">
    <source>
        <dbReference type="ARBA" id="ARBA00022670"/>
    </source>
</evidence>
<feature type="binding site" evidence="14">
    <location>
        <position position="190"/>
    </location>
    <ligand>
        <name>substrate</name>
    </ligand>
</feature>
<dbReference type="OrthoDB" id="9795979at2"/>
<comment type="catalytic activity">
    <reaction evidence="12">
        <text>Preferential cleavage: (Ac)2-L-Lys-D-Ala-|-D-Ala. Also transpeptidation of peptidyl-alanyl moieties that are N-acyl substituents of D-alanine.</text>
        <dbReference type="EC" id="3.4.16.4"/>
    </reaction>
</comment>
<evidence type="ECO:0000256" key="8">
    <source>
        <dbReference type="ARBA" id="ARBA00022801"/>
    </source>
</evidence>
<feature type="active site" description="Acyl-ester intermediate" evidence="13">
    <location>
        <position position="22"/>
    </location>
</feature>
<evidence type="ECO:0000256" key="11">
    <source>
        <dbReference type="ARBA" id="ARBA00023316"/>
    </source>
</evidence>
<evidence type="ECO:0000256" key="12">
    <source>
        <dbReference type="ARBA" id="ARBA00034000"/>
    </source>
</evidence>
<dbReference type="InterPro" id="IPR015956">
    <property type="entry name" value="Peniciliin-bd_prot_C_sf"/>
</dbReference>
<protein>
    <recommendedName>
        <fullName evidence="4">serine-type D-Ala-D-Ala carboxypeptidase</fullName>
        <ecNumber evidence="4">3.4.16.4</ecNumber>
    </recommendedName>
</protein>
<dbReference type="Proteomes" id="UP000094472">
    <property type="component" value="Unassembled WGS sequence"/>
</dbReference>
<dbReference type="Pfam" id="PF07943">
    <property type="entry name" value="PBP5_C"/>
    <property type="match status" value="1"/>
</dbReference>
<dbReference type="UniPathway" id="UPA00219"/>
<keyword evidence="11" id="KW-0961">Cell wall biogenesis/degradation</keyword>
<keyword evidence="9" id="KW-0133">Cell shape</keyword>
<keyword evidence="5" id="KW-0121">Carboxypeptidase</keyword>
<dbReference type="EC" id="3.4.16.4" evidence="4"/>
<dbReference type="InterPro" id="IPR018044">
    <property type="entry name" value="Peptidase_S11"/>
</dbReference>
<reference evidence="17 18" key="1">
    <citation type="journal article" date="2016" name="Environ. Microbiol.">
        <title>New Methyloceanibacter diversity from North Sea sediments includes methanotroph containing solely the soluble methane monooxygenase.</title>
        <authorList>
            <person name="Vekeman B."/>
            <person name="Kerckhof F.M."/>
            <person name="Cremers G."/>
            <person name="de Vos P."/>
            <person name="Vandamme P."/>
            <person name="Boon N."/>
            <person name="Op den Camp H.J."/>
            <person name="Heylen K."/>
        </authorList>
    </citation>
    <scope>NUCLEOTIDE SEQUENCE [LARGE SCALE GENOMIC DNA]</scope>
    <source>
        <strain evidence="17 18">R-67175</strain>
    </source>
</reference>
<evidence type="ECO:0000259" key="16">
    <source>
        <dbReference type="SMART" id="SM00936"/>
    </source>
</evidence>
<dbReference type="GO" id="GO:0008360">
    <property type="term" value="P:regulation of cell shape"/>
    <property type="evidence" value="ECO:0007669"/>
    <property type="project" value="UniProtKB-KW"/>
</dbReference>
<dbReference type="STRING" id="1774969.AUC69_14650"/>
<keyword evidence="7" id="KW-0732">Signal</keyword>
<evidence type="ECO:0000256" key="2">
    <source>
        <dbReference type="ARBA" id="ARBA00004752"/>
    </source>
</evidence>
<evidence type="ECO:0000256" key="14">
    <source>
        <dbReference type="PIRSR" id="PIRSR618044-2"/>
    </source>
</evidence>
<evidence type="ECO:0000313" key="18">
    <source>
        <dbReference type="Proteomes" id="UP000094472"/>
    </source>
</evidence>
<dbReference type="Gene3D" id="3.40.710.10">
    <property type="entry name" value="DD-peptidase/beta-lactamase superfamily"/>
    <property type="match status" value="1"/>
</dbReference>
<dbReference type="Gene3D" id="2.60.410.10">
    <property type="entry name" value="D-Ala-D-Ala carboxypeptidase, C-terminal domain"/>
    <property type="match status" value="1"/>
</dbReference>
<dbReference type="GO" id="GO:0071555">
    <property type="term" value="P:cell wall organization"/>
    <property type="evidence" value="ECO:0007669"/>
    <property type="project" value="UniProtKB-KW"/>
</dbReference>
<evidence type="ECO:0000256" key="5">
    <source>
        <dbReference type="ARBA" id="ARBA00022645"/>
    </source>
</evidence>
<dbReference type="InterPro" id="IPR001967">
    <property type="entry name" value="Peptidase_S11_N"/>
</dbReference>
<dbReference type="SUPFAM" id="SSF56601">
    <property type="entry name" value="beta-lactamase/transpeptidase-like"/>
    <property type="match status" value="1"/>
</dbReference>
<gene>
    <name evidence="17" type="ORF">AUC69_14650</name>
</gene>
<dbReference type="Pfam" id="PF00768">
    <property type="entry name" value="Peptidase_S11"/>
    <property type="match status" value="1"/>
</dbReference>